<dbReference type="Gene3D" id="1.10.3090.10">
    <property type="entry name" value="cca-adding enzyme, domain 2"/>
    <property type="match status" value="1"/>
</dbReference>
<dbReference type="Gene3D" id="3.10.310.30">
    <property type="match status" value="1"/>
</dbReference>
<dbReference type="EMBL" id="JACHEX010000001">
    <property type="protein sequence ID" value="MBB6061685.1"/>
    <property type="molecule type" value="Genomic_DNA"/>
</dbReference>
<dbReference type="PANTHER" id="PTHR47788">
    <property type="entry name" value="POLYA POLYMERASE"/>
    <property type="match status" value="1"/>
</dbReference>
<evidence type="ECO:0000256" key="4">
    <source>
        <dbReference type="ARBA" id="ARBA00022679"/>
    </source>
</evidence>
<dbReference type="CDD" id="cd05398">
    <property type="entry name" value="NT_ClassII-CCAase"/>
    <property type="match status" value="1"/>
</dbReference>
<evidence type="ECO:0000256" key="8">
    <source>
        <dbReference type="ARBA" id="ARBA00022741"/>
    </source>
</evidence>
<dbReference type="EC" id="2.7.7.72" evidence="14"/>
<evidence type="ECO:0000256" key="5">
    <source>
        <dbReference type="ARBA" id="ARBA00022694"/>
    </source>
</evidence>
<evidence type="ECO:0000256" key="7">
    <source>
        <dbReference type="ARBA" id="ARBA00022723"/>
    </source>
</evidence>
<keyword evidence="10 12" id="KW-0694">RNA-binding</keyword>
<evidence type="ECO:0000256" key="2">
    <source>
        <dbReference type="ARBA" id="ARBA00007265"/>
    </source>
</evidence>
<keyword evidence="11" id="KW-0129">CBS domain</keyword>
<evidence type="ECO:0000256" key="11">
    <source>
        <dbReference type="PROSITE-ProRule" id="PRU00703"/>
    </source>
</evidence>
<evidence type="ECO:0000256" key="1">
    <source>
        <dbReference type="ARBA" id="ARBA00001946"/>
    </source>
</evidence>
<feature type="domain" description="CBS" evidence="13">
    <location>
        <begin position="311"/>
        <end position="367"/>
    </location>
</feature>
<evidence type="ECO:0000259" key="13">
    <source>
        <dbReference type="PROSITE" id="PS51371"/>
    </source>
</evidence>
<dbReference type="RefSeq" id="WP_184618461.1">
    <property type="nucleotide sequence ID" value="NZ_JACHEX010000001.1"/>
</dbReference>
<keyword evidence="4 12" id="KW-0808">Transferase</keyword>
<keyword evidence="9" id="KW-0460">Magnesium</keyword>
<organism evidence="14 15">
    <name type="scientific">Thermosipho japonicus</name>
    <dbReference type="NCBI Taxonomy" id="90323"/>
    <lineage>
        <taxon>Bacteria</taxon>
        <taxon>Thermotogati</taxon>
        <taxon>Thermotogota</taxon>
        <taxon>Thermotogae</taxon>
        <taxon>Thermotogales</taxon>
        <taxon>Fervidobacteriaceae</taxon>
        <taxon>Thermosipho</taxon>
    </lineage>
</organism>
<dbReference type="Gene3D" id="3.10.580.10">
    <property type="entry name" value="CBS-domain"/>
    <property type="match status" value="1"/>
</dbReference>
<dbReference type="GO" id="GO:0046872">
    <property type="term" value="F:metal ion binding"/>
    <property type="evidence" value="ECO:0007669"/>
    <property type="project" value="UniProtKB-KW"/>
</dbReference>
<evidence type="ECO:0000256" key="12">
    <source>
        <dbReference type="RuleBase" id="RU003953"/>
    </source>
</evidence>
<dbReference type="GO" id="GO:0004810">
    <property type="term" value="F:CCA tRNA nucleotidyltransferase activity"/>
    <property type="evidence" value="ECO:0007669"/>
    <property type="project" value="UniProtKB-EC"/>
</dbReference>
<keyword evidence="6 14" id="KW-0548">Nucleotidyltransferase</keyword>
<dbReference type="EC" id="3.1.4.-" evidence="14"/>
<keyword evidence="3" id="KW-0820">tRNA-binding</keyword>
<dbReference type="Gene3D" id="3.30.460.10">
    <property type="entry name" value="Beta Polymerase, domain 2"/>
    <property type="match status" value="1"/>
</dbReference>
<evidence type="ECO:0000313" key="15">
    <source>
        <dbReference type="Proteomes" id="UP000555828"/>
    </source>
</evidence>
<accession>A0A841GI65</accession>
<reference evidence="14 15" key="1">
    <citation type="submission" date="2020-08" db="EMBL/GenBank/DDBJ databases">
        <title>Genomic Encyclopedia of Type Strains, Phase IV (KMG-IV): sequencing the most valuable type-strain genomes for metagenomic binning, comparative biology and taxonomic classification.</title>
        <authorList>
            <person name="Goeker M."/>
        </authorList>
    </citation>
    <scope>NUCLEOTIDE SEQUENCE [LARGE SCALE GENOMIC DNA]</scope>
    <source>
        <strain evidence="14 15">DSM 13481</strain>
    </source>
</reference>
<dbReference type="InterPro" id="IPR002646">
    <property type="entry name" value="PolA_pol_head_dom"/>
</dbReference>
<dbReference type="PANTHER" id="PTHR47788:SF1">
    <property type="entry name" value="A-ADDING TRNA NUCLEOTIDYLTRANSFERASE"/>
    <property type="match status" value="1"/>
</dbReference>
<dbReference type="Proteomes" id="UP000555828">
    <property type="component" value="Unassembled WGS sequence"/>
</dbReference>
<dbReference type="SMART" id="SM00116">
    <property type="entry name" value="CBS"/>
    <property type="match status" value="2"/>
</dbReference>
<protein>
    <submittedName>
        <fullName evidence="14">tRNA nucleotidyltransferase (CCA-adding enzyme)</fullName>
        <ecNumber evidence="14">2.7.7.72</ecNumber>
        <ecNumber evidence="14">3.1.3.-</ecNumber>
        <ecNumber evidence="14">3.1.4.-</ecNumber>
    </submittedName>
</protein>
<evidence type="ECO:0000256" key="10">
    <source>
        <dbReference type="ARBA" id="ARBA00022884"/>
    </source>
</evidence>
<dbReference type="SUPFAM" id="SSF81301">
    <property type="entry name" value="Nucleotidyltransferase"/>
    <property type="match status" value="1"/>
</dbReference>
<proteinExistence type="inferred from homology"/>
<dbReference type="InterPro" id="IPR043519">
    <property type="entry name" value="NT_sf"/>
</dbReference>
<keyword evidence="5" id="KW-0819">tRNA processing</keyword>
<keyword evidence="7" id="KW-0479">Metal-binding</keyword>
<comment type="cofactor">
    <cofactor evidence="1">
        <name>Mg(2+)</name>
        <dbReference type="ChEBI" id="CHEBI:18420"/>
    </cofactor>
</comment>
<evidence type="ECO:0000256" key="9">
    <source>
        <dbReference type="ARBA" id="ARBA00022842"/>
    </source>
</evidence>
<evidence type="ECO:0000256" key="6">
    <source>
        <dbReference type="ARBA" id="ARBA00022695"/>
    </source>
</evidence>
<evidence type="ECO:0000313" key="14">
    <source>
        <dbReference type="EMBL" id="MBB6061685.1"/>
    </source>
</evidence>
<keyword evidence="14" id="KW-0378">Hydrolase</keyword>
<dbReference type="GO" id="GO:0000166">
    <property type="term" value="F:nucleotide binding"/>
    <property type="evidence" value="ECO:0007669"/>
    <property type="project" value="UniProtKB-KW"/>
</dbReference>
<dbReference type="SUPFAM" id="SSF64182">
    <property type="entry name" value="DHH phosphoesterases"/>
    <property type="match status" value="1"/>
</dbReference>
<dbReference type="Pfam" id="PF01743">
    <property type="entry name" value="PolyA_pol"/>
    <property type="match status" value="1"/>
</dbReference>
<dbReference type="SUPFAM" id="SSF54631">
    <property type="entry name" value="CBS-domain pair"/>
    <property type="match status" value="1"/>
</dbReference>
<dbReference type="GO" id="GO:0000049">
    <property type="term" value="F:tRNA binding"/>
    <property type="evidence" value="ECO:0007669"/>
    <property type="project" value="UniProtKB-KW"/>
</dbReference>
<dbReference type="InterPro" id="IPR032828">
    <property type="entry name" value="PolyA_RNA-bd"/>
</dbReference>
<gene>
    <name evidence="14" type="ORF">HNP65_000107</name>
</gene>
<comment type="similarity">
    <text evidence="2 12">Belongs to the tRNA nucleotidyltransferase/poly(A) polymerase family.</text>
</comment>
<keyword evidence="15" id="KW-1185">Reference proteome</keyword>
<dbReference type="InterPro" id="IPR052390">
    <property type="entry name" value="tRNA_nt/polyA_polymerase"/>
</dbReference>
<dbReference type="EC" id="3.1.3.-" evidence="14"/>
<dbReference type="InterPro" id="IPR038763">
    <property type="entry name" value="DHH_sf"/>
</dbReference>
<dbReference type="Gene3D" id="3.90.1640.10">
    <property type="entry name" value="inorganic pyrophosphatase (n-terminal core)"/>
    <property type="match status" value="1"/>
</dbReference>
<name>A0A841GI65_9BACT</name>
<dbReference type="Pfam" id="PF00571">
    <property type="entry name" value="CBS"/>
    <property type="match status" value="2"/>
</dbReference>
<dbReference type="SUPFAM" id="SSF81891">
    <property type="entry name" value="Poly A polymerase C-terminal region-like"/>
    <property type="match status" value="1"/>
</dbReference>
<dbReference type="GO" id="GO:0008033">
    <property type="term" value="P:tRNA processing"/>
    <property type="evidence" value="ECO:0007669"/>
    <property type="project" value="UniProtKB-KW"/>
</dbReference>
<dbReference type="Pfam" id="PF12627">
    <property type="entry name" value="PolyA_pol_RNAbd"/>
    <property type="match status" value="1"/>
</dbReference>
<dbReference type="PROSITE" id="PS51371">
    <property type="entry name" value="CBS"/>
    <property type="match status" value="2"/>
</dbReference>
<sequence length="859" mass="99460">MKIVTPHRTPDFDGFASAYAFKKINPEFEIVVSGRFQQNLEEFLRLFEFKYLRDVEINENLKELVLVDTASLDRIGSKILEKITDYTKIVAYDHHPKLKLIDEKIEVDSFEIGAITSYFVLKIKENGIDISPEEATLFLIAIYEDTGNFLYDTTTVEDLEAAKFLLENGARLDWVQEFISFELNSEQKELLHLLSENVETFNIYDYKIAIAKAEIEKFIGGLNVITYKLWEFEDLETLIVVVRMGKKVFLVGRTKNDDISIKKIMQYFGGNGHEKAGSATLQNVSLDEVIYKLKDVLPKFINFSKKAKDIMTSPVRTVFSHENIGKVYEMMNLTGHGGFPIIEGNKLVGIVTRKAVDKAMRHGFSDRPVKSIMTTSLVTVHEDDPVFKVRKLMLENDVGRIPVLSKNNILVGIITRSDLLNLDEKELKKEKESTLKFEDVKHLMVDRIPSRILNLLRLIGSYGEDKKMPVYVVGGFVRDLLLGLENYDIDIVVEGNGLEFAKYASKQLGAKMVEHEKFLTASLFFKDGFRIDIATARTEYYEKPADLPQVDISTIKKDLYRRDFTINAMAIKLNTKEFGLLYDFFDSRKDLKEGLIRVLHKLSFVEDPTRIIRAVRFEQRFGFKIEEETLRILHETLNGGFLEKVSGQRIRQELEKILGEREPLNAIKRLAQLKILKHIFPKTYFTSVMEKKLENLFNNLRIIRELYKKVNIFYSLLRILLEYYDIDTLKQVIKKYGIPKKFIDEIKATETRLPPLLNMIKYKIRFSDIYKVIGKPSAETAAHIMSYIDEEDSKEYFVEYLKRVFSTKLSISGNYLKEKMNVKNSVEIGKVMNELYCRKLDNPSINEEGELKKILEDET</sequence>
<dbReference type="GO" id="GO:0016787">
    <property type="term" value="F:hydrolase activity"/>
    <property type="evidence" value="ECO:0007669"/>
    <property type="project" value="UniProtKB-KW"/>
</dbReference>
<dbReference type="InterPro" id="IPR000644">
    <property type="entry name" value="CBS_dom"/>
</dbReference>
<dbReference type="AlphaFoldDB" id="A0A841GI65"/>
<dbReference type="CDD" id="cd04595">
    <property type="entry name" value="CBS_pair_DHH_polyA_Pol_assoc"/>
    <property type="match status" value="1"/>
</dbReference>
<evidence type="ECO:0000256" key="3">
    <source>
        <dbReference type="ARBA" id="ARBA00022555"/>
    </source>
</evidence>
<keyword evidence="8" id="KW-0547">Nucleotide-binding</keyword>
<comment type="caution">
    <text evidence="14">The sequence shown here is derived from an EMBL/GenBank/DDBJ whole genome shotgun (WGS) entry which is preliminary data.</text>
</comment>
<dbReference type="InterPro" id="IPR046342">
    <property type="entry name" value="CBS_dom_sf"/>
</dbReference>
<feature type="domain" description="CBS" evidence="13">
    <location>
        <begin position="373"/>
        <end position="430"/>
    </location>
</feature>